<gene>
    <name evidence="2" type="ORF">KACC15558_15990</name>
</gene>
<feature type="region of interest" description="Disordered" evidence="1">
    <location>
        <begin position="20"/>
        <end position="124"/>
    </location>
</feature>
<evidence type="ECO:0000256" key="1">
    <source>
        <dbReference type="SAM" id="MobiDB-lite"/>
    </source>
</evidence>
<reference evidence="2 3" key="1">
    <citation type="submission" date="2024-02" db="EMBL/GenBank/DDBJ databases">
        <title>Characterization of antibiotic resistant novel bacterial strains and their environmental applications.</title>
        <authorList>
            <person name="Manzoor S."/>
            <person name="Abbas S."/>
            <person name="Arshad M."/>
            <person name="Li W.J."/>
            <person name="Ahmed I."/>
        </authorList>
    </citation>
    <scope>NUCLEOTIDE SEQUENCE [LARGE SCALE GENOMIC DNA]</scope>
    <source>
        <strain evidence="2 3">KACC 15558</strain>
    </source>
</reference>
<evidence type="ECO:0000313" key="3">
    <source>
        <dbReference type="Proteomes" id="UP001498935"/>
    </source>
</evidence>
<evidence type="ECO:0000313" key="2">
    <source>
        <dbReference type="EMBL" id="GAA5340559.1"/>
    </source>
</evidence>
<dbReference type="Proteomes" id="UP001498935">
    <property type="component" value="Unassembled WGS sequence"/>
</dbReference>
<proteinExistence type="predicted"/>
<feature type="compositionally biased region" description="Acidic residues" evidence="1">
    <location>
        <begin position="109"/>
        <end position="124"/>
    </location>
</feature>
<comment type="caution">
    <text evidence="2">The sequence shown here is derived from an EMBL/GenBank/DDBJ whole genome shotgun (WGS) entry which is preliminary data.</text>
</comment>
<protein>
    <submittedName>
        <fullName evidence="2">Uncharacterized protein</fullName>
    </submittedName>
</protein>
<dbReference type="EMBL" id="BAABNP010000005">
    <property type="protein sequence ID" value="GAA5340559.1"/>
    <property type="molecule type" value="Genomic_DNA"/>
</dbReference>
<sequence>MRTDQSSTLHHDPKIFQAVLDSARDFPYNPGSPRRGGPPDRRHVRSSHPVTPPRRCPEAMPTSVPRTPLPRRGGAARPSSGPESLAGAGHSPAGACPVAGADPHGHGDGEDEEAEHGDPCEAAE</sequence>
<name>A0ABP9U0A9_9MICO</name>
<organism evidence="2 3">
    <name type="scientific">Brevibacterium ammoniilyticum</name>
    <dbReference type="NCBI Taxonomy" id="1046555"/>
    <lineage>
        <taxon>Bacteria</taxon>
        <taxon>Bacillati</taxon>
        <taxon>Actinomycetota</taxon>
        <taxon>Actinomycetes</taxon>
        <taxon>Micrococcales</taxon>
        <taxon>Brevibacteriaceae</taxon>
        <taxon>Brevibacterium</taxon>
    </lineage>
</organism>
<keyword evidence="3" id="KW-1185">Reference proteome</keyword>
<accession>A0ABP9U0A9</accession>